<comment type="similarity">
    <text evidence="5">Belongs to the pyruvate, phosphate/water dikinase regulatory protein family. PSRP subfamily.</text>
</comment>
<comment type="catalytic activity">
    <reaction evidence="5">
        <text>[pyruvate, water dikinase]-phosphate + phosphate + H(+) = [pyruvate, water dikinase] + diphosphate</text>
        <dbReference type="Rhea" id="RHEA:48580"/>
        <dbReference type="Rhea" id="RHEA-COMP:11425"/>
        <dbReference type="Rhea" id="RHEA-COMP:11426"/>
        <dbReference type="ChEBI" id="CHEBI:15378"/>
        <dbReference type="ChEBI" id="CHEBI:33019"/>
        <dbReference type="ChEBI" id="CHEBI:43176"/>
        <dbReference type="ChEBI" id="CHEBI:43474"/>
        <dbReference type="ChEBI" id="CHEBI:68546"/>
        <dbReference type="EC" id="2.7.4.28"/>
    </reaction>
</comment>
<sequence length="279" mass="31317">MSDQADKPRRTVFFVSDRTGITAETLGHSLLTQFDGIEFRPVTVPFIGTKDKAESAARRINEAAREEGARPLVFSTLITDECRAIVKAADGMYLDFFDAFIGPLEKELGLTSSHAAGRAHGVFDAETYTRRIDAMNYALANDDGITTRHYDRAEVILVGVSRSGKTPTCLYLALHYGVYAANYPLTEDDLEDGKLPPGLDQHRKKLFGLTIDPSRLQDIRQERRPDSRYASIRQVNYEVREAEVLFRRYGVPFLNTTTSSVEEIATTVLHSAGLQRRFY</sequence>
<feature type="binding site" evidence="5">
    <location>
        <begin position="159"/>
        <end position="166"/>
    </location>
    <ligand>
        <name>ADP</name>
        <dbReference type="ChEBI" id="CHEBI:456216"/>
    </ligand>
</feature>
<keyword evidence="3 5" id="KW-0547">Nucleotide-binding</keyword>
<evidence type="ECO:0000313" key="6">
    <source>
        <dbReference type="EMBL" id="MEA5444325.1"/>
    </source>
</evidence>
<dbReference type="InterPro" id="IPR005177">
    <property type="entry name" value="Kinase-pyrophosphorylase"/>
</dbReference>
<dbReference type="GO" id="GO:0005524">
    <property type="term" value="F:ATP binding"/>
    <property type="evidence" value="ECO:0007669"/>
    <property type="project" value="InterPro"/>
</dbReference>
<evidence type="ECO:0000313" key="7">
    <source>
        <dbReference type="Proteomes" id="UP001302316"/>
    </source>
</evidence>
<organism evidence="6 7">
    <name type="scientific">Natronospira elongata</name>
    <dbReference type="NCBI Taxonomy" id="3110268"/>
    <lineage>
        <taxon>Bacteria</taxon>
        <taxon>Pseudomonadati</taxon>
        <taxon>Pseudomonadota</taxon>
        <taxon>Gammaproteobacteria</taxon>
        <taxon>Natronospirales</taxon>
        <taxon>Natronospiraceae</taxon>
        <taxon>Natronospira</taxon>
    </lineage>
</organism>
<keyword evidence="7" id="KW-1185">Reference proteome</keyword>
<dbReference type="EC" id="2.7.11.33" evidence="5"/>
<dbReference type="RefSeq" id="WP_346049402.1">
    <property type="nucleotide sequence ID" value="NZ_JAYGII010000001.1"/>
</dbReference>
<comment type="catalytic activity">
    <reaction evidence="5">
        <text>[pyruvate, water dikinase] + ADP = [pyruvate, water dikinase]-phosphate + AMP + H(+)</text>
        <dbReference type="Rhea" id="RHEA:46020"/>
        <dbReference type="Rhea" id="RHEA-COMP:11425"/>
        <dbReference type="Rhea" id="RHEA-COMP:11426"/>
        <dbReference type="ChEBI" id="CHEBI:15378"/>
        <dbReference type="ChEBI" id="CHEBI:43176"/>
        <dbReference type="ChEBI" id="CHEBI:68546"/>
        <dbReference type="ChEBI" id="CHEBI:456215"/>
        <dbReference type="ChEBI" id="CHEBI:456216"/>
        <dbReference type="EC" id="2.7.11.33"/>
    </reaction>
</comment>
<dbReference type="GO" id="GO:0043531">
    <property type="term" value="F:ADP binding"/>
    <property type="evidence" value="ECO:0007669"/>
    <property type="project" value="UniProtKB-UniRule"/>
</dbReference>
<dbReference type="EC" id="2.7.4.28" evidence="5"/>
<dbReference type="AlphaFoldDB" id="A0AAP6JCJ0"/>
<evidence type="ECO:0000256" key="5">
    <source>
        <dbReference type="HAMAP-Rule" id="MF_01062"/>
    </source>
</evidence>
<dbReference type="PANTHER" id="PTHR31756">
    <property type="entry name" value="PYRUVATE, PHOSPHATE DIKINASE REGULATORY PROTEIN 1, CHLOROPLASTIC"/>
    <property type="match status" value="1"/>
</dbReference>
<keyword evidence="2 5" id="KW-0808">Transferase</keyword>
<reference evidence="6 7" key="1">
    <citation type="submission" date="2023-12" db="EMBL/GenBank/DDBJ databases">
        <title>Whole-genome sequencing of halo(alkali)philic microorganisms from hypersaline lakes.</title>
        <authorList>
            <person name="Sorokin D.Y."/>
            <person name="Merkel A.Y."/>
            <person name="Messina E."/>
            <person name="Yakimov M."/>
        </authorList>
    </citation>
    <scope>NUCLEOTIDE SEQUENCE [LARGE SCALE GENOMIC DNA]</scope>
    <source>
        <strain evidence="6 7">AB-CW1</strain>
    </source>
</reference>
<comment type="caution">
    <text evidence="6">The sequence shown here is derived from an EMBL/GenBank/DDBJ whole genome shotgun (WGS) entry which is preliminary data.</text>
</comment>
<dbReference type="EMBL" id="JAYGII010000001">
    <property type="protein sequence ID" value="MEA5444325.1"/>
    <property type="molecule type" value="Genomic_DNA"/>
</dbReference>
<name>A0AAP6JCJ0_9GAMM</name>
<keyword evidence="1 5" id="KW-0723">Serine/threonine-protein kinase</keyword>
<evidence type="ECO:0000256" key="3">
    <source>
        <dbReference type="ARBA" id="ARBA00022741"/>
    </source>
</evidence>
<dbReference type="InterPro" id="IPR026530">
    <property type="entry name" value="PSRP"/>
</dbReference>
<proteinExistence type="inferred from homology"/>
<evidence type="ECO:0000256" key="2">
    <source>
        <dbReference type="ARBA" id="ARBA00022679"/>
    </source>
</evidence>
<gene>
    <name evidence="6" type="ORF">VCB98_00650</name>
</gene>
<dbReference type="GO" id="GO:0004674">
    <property type="term" value="F:protein serine/threonine kinase activity"/>
    <property type="evidence" value="ECO:0007669"/>
    <property type="project" value="UniProtKB-UniRule"/>
</dbReference>
<dbReference type="NCBIfam" id="NF003742">
    <property type="entry name" value="PRK05339.1"/>
    <property type="match status" value="1"/>
</dbReference>
<evidence type="ECO:0000256" key="4">
    <source>
        <dbReference type="ARBA" id="ARBA00022777"/>
    </source>
</evidence>
<dbReference type="Proteomes" id="UP001302316">
    <property type="component" value="Unassembled WGS sequence"/>
</dbReference>
<keyword evidence="4 5" id="KW-0418">Kinase</keyword>
<dbReference type="Pfam" id="PF03618">
    <property type="entry name" value="Kinase-PPPase"/>
    <property type="match status" value="1"/>
</dbReference>
<evidence type="ECO:0000256" key="1">
    <source>
        <dbReference type="ARBA" id="ARBA00022527"/>
    </source>
</evidence>
<dbReference type="GO" id="GO:0016776">
    <property type="term" value="F:phosphotransferase activity, phosphate group as acceptor"/>
    <property type="evidence" value="ECO:0007669"/>
    <property type="project" value="UniProtKB-UniRule"/>
</dbReference>
<protein>
    <recommendedName>
        <fullName evidence="5">Putative phosphoenolpyruvate synthase regulatory protein</fullName>
        <shortName evidence="5">PEP synthase regulatory protein</shortName>
        <shortName evidence="5">PSRP</shortName>
        <ecNumber evidence="5">2.7.11.33</ecNumber>
        <ecNumber evidence="5">2.7.4.28</ecNumber>
    </recommendedName>
    <alternativeName>
        <fullName evidence="5">Pyruvate, water dikinase regulatory protein</fullName>
    </alternativeName>
</protein>
<dbReference type="PANTHER" id="PTHR31756:SF3">
    <property type="entry name" value="PYRUVATE, PHOSPHATE DIKINASE REGULATORY PROTEIN 1, CHLOROPLASTIC"/>
    <property type="match status" value="1"/>
</dbReference>
<accession>A0AAP6JCJ0</accession>
<keyword evidence="6" id="KW-0670">Pyruvate</keyword>
<dbReference type="HAMAP" id="MF_01062">
    <property type="entry name" value="PSRP"/>
    <property type="match status" value="1"/>
</dbReference>
<comment type="function">
    <text evidence="5">Bifunctional serine/threonine kinase and phosphorylase involved in the regulation of the phosphoenolpyruvate synthase (PEPS) by catalyzing its phosphorylation/dephosphorylation.</text>
</comment>